<keyword evidence="12" id="KW-0808">Transferase</keyword>
<evidence type="ECO:0000256" key="5">
    <source>
        <dbReference type="ARBA" id="ARBA00022946"/>
    </source>
</evidence>
<dbReference type="Proteomes" id="UP000188169">
    <property type="component" value="Unassembled WGS sequence"/>
</dbReference>
<dbReference type="Pfam" id="PF08240">
    <property type="entry name" value="ADH_N"/>
    <property type="match status" value="1"/>
</dbReference>
<keyword evidence="4" id="KW-0521">NADP</keyword>
<keyword evidence="12" id="KW-0012">Acyltransferase</keyword>
<reference evidence="13" key="1">
    <citation type="submission" date="2017-02" db="EMBL/GenBank/DDBJ databases">
        <authorList>
            <person name="Mornico D."/>
        </authorList>
    </citation>
    <scope>NUCLEOTIDE SEQUENCE [LARGE SCALE GENOMIC DNA]</scope>
</reference>
<dbReference type="GO" id="GO:0006633">
    <property type="term" value="P:fatty acid biosynthetic process"/>
    <property type="evidence" value="ECO:0007669"/>
    <property type="project" value="UniProtKB-KW"/>
</dbReference>
<dbReference type="GO" id="GO:0016746">
    <property type="term" value="F:acyltransferase activity"/>
    <property type="evidence" value="ECO:0007669"/>
    <property type="project" value="UniProtKB-KW"/>
</dbReference>
<gene>
    <name evidence="12" type="primary">ppsC</name>
    <name evidence="12" type="ORF">A1019T_02423</name>
</gene>
<name>A0A1R4EIT9_9GAMM</name>
<dbReference type="STRING" id="1945520.A1019T_02423"/>
<comment type="catalytic activity">
    <reaction evidence="10">
        <text>a 2,3-saturated acyl-[ACP] + NADP(+) = a (2E)-enoyl-[ACP] + NADPH + H(+)</text>
        <dbReference type="Rhea" id="RHEA:22564"/>
        <dbReference type="Rhea" id="RHEA-COMP:9925"/>
        <dbReference type="Rhea" id="RHEA-COMP:9926"/>
        <dbReference type="ChEBI" id="CHEBI:15378"/>
        <dbReference type="ChEBI" id="CHEBI:57783"/>
        <dbReference type="ChEBI" id="CHEBI:58349"/>
        <dbReference type="ChEBI" id="CHEBI:78784"/>
        <dbReference type="ChEBI" id="CHEBI:78785"/>
        <dbReference type="EC" id="1.3.1.104"/>
    </reaction>
</comment>
<dbReference type="SUPFAM" id="SSF50129">
    <property type="entry name" value="GroES-like"/>
    <property type="match status" value="1"/>
</dbReference>
<keyword evidence="6" id="KW-0560">Oxidoreductase</keyword>
<evidence type="ECO:0000256" key="7">
    <source>
        <dbReference type="ARBA" id="ARBA00023098"/>
    </source>
</evidence>
<evidence type="ECO:0000256" key="2">
    <source>
        <dbReference type="ARBA" id="ARBA00022516"/>
    </source>
</evidence>
<keyword evidence="13" id="KW-1185">Reference proteome</keyword>
<dbReference type="AlphaFoldDB" id="A0A1R4EIT9"/>
<proteinExistence type="inferred from homology"/>
<evidence type="ECO:0000313" key="13">
    <source>
        <dbReference type="Proteomes" id="UP000188169"/>
    </source>
</evidence>
<feature type="domain" description="Enoyl reductase (ER)" evidence="11">
    <location>
        <begin position="11"/>
        <end position="323"/>
    </location>
</feature>
<evidence type="ECO:0000256" key="4">
    <source>
        <dbReference type="ARBA" id="ARBA00022857"/>
    </source>
</evidence>
<evidence type="ECO:0000256" key="8">
    <source>
        <dbReference type="ARBA" id="ARBA00023160"/>
    </source>
</evidence>
<dbReference type="SMART" id="SM00829">
    <property type="entry name" value="PKS_ER"/>
    <property type="match status" value="1"/>
</dbReference>
<dbReference type="InterPro" id="IPR013154">
    <property type="entry name" value="ADH-like_N"/>
</dbReference>
<keyword evidence="3" id="KW-0276">Fatty acid metabolism</keyword>
<dbReference type="Pfam" id="PF00107">
    <property type="entry name" value="ADH_zinc_N"/>
    <property type="match status" value="1"/>
</dbReference>
<dbReference type="PANTHER" id="PTHR43981:SF2">
    <property type="entry name" value="ENOYL-[ACYL-CARRIER-PROTEIN] REDUCTASE, MITOCHONDRIAL"/>
    <property type="match status" value="1"/>
</dbReference>
<evidence type="ECO:0000256" key="9">
    <source>
        <dbReference type="ARBA" id="ARBA00038963"/>
    </source>
</evidence>
<keyword evidence="2" id="KW-0444">Lipid biosynthesis</keyword>
<evidence type="ECO:0000256" key="6">
    <source>
        <dbReference type="ARBA" id="ARBA00023002"/>
    </source>
</evidence>
<dbReference type="InterPro" id="IPR051034">
    <property type="entry name" value="Mito_Enoyl-ACP_Reductase"/>
</dbReference>
<dbReference type="Gene3D" id="3.90.180.10">
    <property type="entry name" value="Medium-chain alcohol dehydrogenases, catalytic domain"/>
    <property type="match status" value="1"/>
</dbReference>
<dbReference type="CDD" id="cd08292">
    <property type="entry name" value="ETR_like_2"/>
    <property type="match status" value="1"/>
</dbReference>
<evidence type="ECO:0000256" key="3">
    <source>
        <dbReference type="ARBA" id="ARBA00022832"/>
    </source>
</evidence>
<dbReference type="InterPro" id="IPR013149">
    <property type="entry name" value="ADH-like_C"/>
</dbReference>
<dbReference type="EC" id="1.3.1.104" evidence="9"/>
<keyword evidence="8" id="KW-0275">Fatty acid biosynthesis</keyword>
<evidence type="ECO:0000256" key="1">
    <source>
        <dbReference type="ARBA" id="ARBA00010371"/>
    </source>
</evidence>
<keyword evidence="5" id="KW-0809">Transit peptide</keyword>
<dbReference type="PANTHER" id="PTHR43981">
    <property type="entry name" value="ENOYL-[ACYL-CARRIER-PROTEIN] REDUCTASE, MITOCHONDRIAL"/>
    <property type="match status" value="1"/>
</dbReference>
<accession>A0A1R4EIT9</accession>
<evidence type="ECO:0000256" key="10">
    <source>
        <dbReference type="ARBA" id="ARBA00048843"/>
    </source>
</evidence>
<organism evidence="12 13">
    <name type="scientific">Psychrobacter pasteurii</name>
    <dbReference type="NCBI Taxonomy" id="1945520"/>
    <lineage>
        <taxon>Bacteria</taxon>
        <taxon>Pseudomonadati</taxon>
        <taxon>Pseudomonadota</taxon>
        <taxon>Gammaproteobacteria</taxon>
        <taxon>Moraxellales</taxon>
        <taxon>Moraxellaceae</taxon>
        <taxon>Psychrobacter</taxon>
    </lineage>
</organism>
<evidence type="ECO:0000259" key="11">
    <source>
        <dbReference type="SMART" id="SM00829"/>
    </source>
</evidence>
<dbReference type="SUPFAM" id="SSF51735">
    <property type="entry name" value="NAD(P)-binding Rossmann-fold domains"/>
    <property type="match status" value="1"/>
</dbReference>
<dbReference type="Gene3D" id="3.40.50.720">
    <property type="entry name" value="NAD(P)-binding Rossmann-like Domain"/>
    <property type="match status" value="1"/>
</dbReference>
<keyword evidence="7" id="KW-0443">Lipid metabolism</keyword>
<dbReference type="InterPro" id="IPR020843">
    <property type="entry name" value="ER"/>
</dbReference>
<evidence type="ECO:0000313" key="12">
    <source>
        <dbReference type="EMBL" id="SJM38431.1"/>
    </source>
</evidence>
<comment type="similarity">
    <text evidence="1">Belongs to the zinc-containing alcohol dehydrogenase family. Quinone oxidoreductase subfamily.</text>
</comment>
<dbReference type="GO" id="GO:0141148">
    <property type="term" value="F:enoyl-[acyl-carrier-protein] reductase (NADPH) activity"/>
    <property type="evidence" value="ECO:0007669"/>
    <property type="project" value="UniProtKB-EC"/>
</dbReference>
<dbReference type="InterPro" id="IPR036291">
    <property type="entry name" value="NAD(P)-bd_dom_sf"/>
</dbReference>
<dbReference type="InterPro" id="IPR011032">
    <property type="entry name" value="GroES-like_sf"/>
</dbReference>
<sequence length="325" mass="34694">MRTASYNSYGKPSDVLSIVDNPIPEPAPNEVRVKTILASIHNHDLVTIRGQYGDKPDLPAIAGSEALGVIDAIGTDVEGFEVGQRVAAASVKGTWAEYFTAPAKMVFPVPDELEDEMAAQLIAMPLSALMLLEFLEVKPGQWAILNVANGAVGKSFAMLATARGVNSISIIRRPEAADALRQLGIEHVVDSSQSDWMDKVRSIVGDASISAAADSIGGEASNDLLTLLGSGGTLVSFGVMAGQPMTLNPSNLIFKEAVIKGFWGSKTSREMSIENKHRLINELKDRVISGQLSLPVEAIYDLEDITTAVSGKVQKNKQGKVLLRI</sequence>
<dbReference type="OrthoDB" id="9788224at2"/>
<protein>
    <recommendedName>
        <fullName evidence="9">enoyl-[acyl-carrier-protein] reductase</fullName>
        <ecNumber evidence="9">1.3.1.104</ecNumber>
    </recommendedName>
</protein>
<dbReference type="RefSeq" id="WP_077449774.1">
    <property type="nucleotide sequence ID" value="NZ_FUGD01000159.1"/>
</dbReference>
<dbReference type="EMBL" id="FUGD01000159">
    <property type="protein sequence ID" value="SJM38431.1"/>
    <property type="molecule type" value="Genomic_DNA"/>
</dbReference>